<accession>A0A3M7S9J7</accession>
<protein>
    <submittedName>
        <fullName evidence="1">Uncharacterized protein</fullName>
    </submittedName>
</protein>
<dbReference type="EMBL" id="REGN01001795">
    <property type="protein sequence ID" value="RNA32464.1"/>
    <property type="molecule type" value="Genomic_DNA"/>
</dbReference>
<proteinExistence type="predicted"/>
<comment type="caution">
    <text evidence="1">The sequence shown here is derived from an EMBL/GenBank/DDBJ whole genome shotgun (WGS) entry which is preliminary data.</text>
</comment>
<keyword evidence="2" id="KW-1185">Reference proteome</keyword>
<dbReference type="Proteomes" id="UP000276133">
    <property type="component" value="Unassembled WGS sequence"/>
</dbReference>
<gene>
    <name evidence="1" type="ORF">BpHYR1_004474</name>
</gene>
<sequence length="77" mass="8670">MGVNAHIPLKSLSLKPKVIQKATNIIADRYQNCRENKLTKNPVNIPVKLSNKSKSAVKECPRIRDIMIIEDQIFAAN</sequence>
<reference evidence="1 2" key="1">
    <citation type="journal article" date="2018" name="Sci. Rep.">
        <title>Genomic signatures of local adaptation to the degree of environmental predictability in rotifers.</title>
        <authorList>
            <person name="Franch-Gras L."/>
            <person name="Hahn C."/>
            <person name="Garcia-Roger E.M."/>
            <person name="Carmona M.J."/>
            <person name="Serra M."/>
            <person name="Gomez A."/>
        </authorList>
    </citation>
    <scope>NUCLEOTIDE SEQUENCE [LARGE SCALE GENOMIC DNA]</scope>
    <source>
        <strain evidence="1">HYR1</strain>
    </source>
</reference>
<name>A0A3M7S9J7_BRAPC</name>
<organism evidence="1 2">
    <name type="scientific">Brachionus plicatilis</name>
    <name type="common">Marine rotifer</name>
    <name type="synonym">Brachionus muelleri</name>
    <dbReference type="NCBI Taxonomy" id="10195"/>
    <lineage>
        <taxon>Eukaryota</taxon>
        <taxon>Metazoa</taxon>
        <taxon>Spiralia</taxon>
        <taxon>Gnathifera</taxon>
        <taxon>Rotifera</taxon>
        <taxon>Eurotatoria</taxon>
        <taxon>Monogononta</taxon>
        <taxon>Pseudotrocha</taxon>
        <taxon>Ploima</taxon>
        <taxon>Brachionidae</taxon>
        <taxon>Brachionus</taxon>
    </lineage>
</organism>
<evidence type="ECO:0000313" key="1">
    <source>
        <dbReference type="EMBL" id="RNA32464.1"/>
    </source>
</evidence>
<dbReference type="AlphaFoldDB" id="A0A3M7S9J7"/>
<evidence type="ECO:0000313" key="2">
    <source>
        <dbReference type="Proteomes" id="UP000276133"/>
    </source>
</evidence>